<sequence length="180" mass="19761">MASRASAGTLDPALTRPRLEERNMATATNTTPKRPSRRQVEKIISILVDHLDQFEDPDAEPSLGFTEDFYNPTQVGPNFTADANAGDDREMDDSDLEPDVDDEPSLGWTDNSNQASAHFHGGSGYSSGDFEEGLGPVRKKRPRSKTGGAVYRGCRVLGVPRKDEPKTQTVMRVRRKGAAR</sequence>
<proteinExistence type="predicted"/>
<dbReference type="EMBL" id="CP002826">
    <property type="protein sequence ID" value="AEI06608.1"/>
    <property type="molecule type" value="Genomic_DNA"/>
</dbReference>
<keyword evidence="3" id="KW-1185">Reference proteome</keyword>
<protein>
    <submittedName>
        <fullName evidence="2">Uncharacterized protein</fullName>
    </submittedName>
</protein>
<dbReference type="KEGG" id="ocg:OCA5_c18950"/>
<gene>
    <name evidence="2" type="ordered locus">OCA5_c18950</name>
</gene>
<feature type="region of interest" description="Disordered" evidence="1">
    <location>
        <begin position="1"/>
        <end position="38"/>
    </location>
</feature>
<evidence type="ECO:0000313" key="2">
    <source>
        <dbReference type="EMBL" id="AEI06608.1"/>
    </source>
</evidence>
<evidence type="ECO:0000256" key="1">
    <source>
        <dbReference type="SAM" id="MobiDB-lite"/>
    </source>
</evidence>
<name>F8BUF5_AFIC5</name>
<evidence type="ECO:0000313" key="3">
    <source>
        <dbReference type="Proteomes" id="UP000007730"/>
    </source>
</evidence>
<organism evidence="2 3">
    <name type="scientific">Afipia carboxidovorans (strain ATCC 49405 / DSM 1227 / KCTC 32145 / OM5)</name>
    <name type="common">Oligotropha carboxidovorans</name>
    <dbReference type="NCBI Taxonomy" id="504832"/>
    <lineage>
        <taxon>Bacteria</taxon>
        <taxon>Pseudomonadati</taxon>
        <taxon>Pseudomonadota</taxon>
        <taxon>Alphaproteobacteria</taxon>
        <taxon>Hyphomicrobiales</taxon>
        <taxon>Nitrobacteraceae</taxon>
        <taxon>Afipia</taxon>
    </lineage>
</organism>
<dbReference type="Proteomes" id="UP000007730">
    <property type="component" value="Chromosome"/>
</dbReference>
<dbReference type="PATRIC" id="fig|504832.7.peg.2019"/>
<accession>F8BUF5</accession>
<dbReference type="STRING" id="504832.OCA5_c18950"/>
<feature type="compositionally biased region" description="Acidic residues" evidence="1">
    <location>
        <begin position="89"/>
        <end position="104"/>
    </location>
</feature>
<reference evidence="2 3" key="1">
    <citation type="journal article" date="2011" name="J. Bacteriol.">
        <title>Complete genome sequences of the chemolithoautotrophic Oligotropha carboxidovorans strains OM4 and OM5.</title>
        <authorList>
            <person name="Volland S."/>
            <person name="Rachinger M."/>
            <person name="Strittmatter A."/>
            <person name="Daniel R."/>
            <person name="Gottschalk G."/>
            <person name="Meyer O."/>
        </authorList>
    </citation>
    <scope>NUCLEOTIDE SEQUENCE [LARGE SCALE GENOMIC DNA]</scope>
    <source>
        <strain evidence="3">ATCC 49405 / DSM 1227 / KCTC 32145 / OM5</strain>
    </source>
</reference>
<dbReference type="AlphaFoldDB" id="F8BUF5"/>
<dbReference type="eggNOG" id="ENOG5031C4F">
    <property type="taxonomic scope" value="Bacteria"/>
</dbReference>
<dbReference type="HOGENOM" id="CLU_1494804_0_0_5"/>
<feature type="region of interest" description="Disordered" evidence="1">
    <location>
        <begin position="53"/>
        <end position="149"/>
    </location>
</feature>